<dbReference type="EMBL" id="JACHXA010000002">
    <property type="protein sequence ID" value="MBB3064401.1"/>
    <property type="molecule type" value="Genomic_DNA"/>
</dbReference>
<organism evidence="1 2">
    <name type="scientific">Limibacillus halophilus</name>
    <dbReference type="NCBI Taxonomy" id="1579333"/>
    <lineage>
        <taxon>Bacteria</taxon>
        <taxon>Pseudomonadati</taxon>
        <taxon>Pseudomonadota</taxon>
        <taxon>Alphaproteobacteria</taxon>
        <taxon>Rhodospirillales</taxon>
        <taxon>Rhodovibrionaceae</taxon>
        <taxon>Limibacillus</taxon>
    </lineage>
</organism>
<reference evidence="1 2" key="1">
    <citation type="submission" date="2020-08" db="EMBL/GenBank/DDBJ databases">
        <title>Genomic Encyclopedia of Type Strains, Phase III (KMG-III): the genomes of soil and plant-associated and newly described type strains.</title>
        <authorList>
            <person name="Whitman W."/>
        </authorList>
    </citation>
    <scope>NUCLEOTIDE SEQUENCE [LARGE SCALE GENOMIC DNA]</scope>
    <source>
        <strain evidence="1 2">CECT 8803</strain>
    </source>
</reference>
<protein>
    <submittedName>
        <fullName evidence="1">Uncharacterized protein</fullName>
    </submittedName>
</protein>
<evidence type="ECO:0000313" key="2">
    <source>
        <dbReference type="Proteomes" id="UP000581135"/>
    </source>
</evidence>
<comment type="caution">
    <text evidence="1">The sequence shown here is derived from an EMBL/GenBank/DDBJ whole genome shotgun (WGS) entry which is preliminary data.</text>
</comment>
<accession>A0A839SNM6</accession>
<gene>
    <name evidence="1" type="ORF">FHR98_000673</name>
</gene>
<name>A0A839SNM6_9PROT</name>
<dbReference type="Proteomes" id="UP000581135">
    <property type="component" value="Unassembled WGS sequence"/>
</dbReference>
<sequence>MGLWRKIGKRGRWHVRTYALIATVILLNDLPFFWKHFTSDGYGIYTAPDDIEAPPRLKAPWPPILAPEALPEALPRLSAAELETYFFPKSPYEPRFDDDEEYGGVIQKFGQEPLFIKAYRADHVQDDAEETLRALYESLRAQVPRLPPLLPLEVDNRNDRDNPHPEIFAVLGWKTKKRDYRIMDEPSSSPTGKRMTKLGCAVTLRYWGFYAKKDGRSLTLAEKRALPPTQAYRLHFGGIGTRHLPGEPTVDHCLFKALLVSLGLHPTEGFFFKSGPVTPPEQARALAALALLYHAAITPGMNEQDFTQTLLQHNLIDP</sequence>
<evidence type="ECO:0000313" key="1">
    <source>
        <dbReference type="EMBL" id="MBB3064401.1"/>
    </source>
</evidence>
<keyword evidence="2" id="KW-1185">Reference proteome</keyword>
<dbReference type="AlphaFoldDB" id="A0A839SNM6"/>
<dbReference type="RefSeq" id="WP_183415232.1">
    <property type="nucleotide sequence ID" value="NZ_JACHXA010000002.1"/>
</dbReference>
<proteinExistence type="predicted"/>